<dbReference type="Pfam" id="PF14258">
    <property type="entry name" value="DUF4350"/>
    <property type="match status" value="1"/>
</dbReference>
<dbReference type="Proteomes" id="UP000185612">
    <property type="component" value="Unassembled WGS sequence"/>
</dbReference>
<proteinExistence type="predicted"/>
<dbReference type="EMBL" id="MQVS01000004">
    <property type="protein sequence ID" value="OKL51833.1"/>
    <property type="molecule type" value="Genomic_DNA"/>
</dbReference>
<keyword evidence="4" id="KW-1185">Reference proteome</keyword>
<gene>
    <name evidence="3" type="ORF">BSZ40_04920</name>
</gene>
<organism evidence="3 4">
    <name type="scientific">Buchananella hordeovulneris</name>
    <dbReference type="NCBI Taxonomy" id="52770"/>
    <lineage>
        <taxon>Bacteria</taxon>
        <taxon>Bacillati</taxon>
        <taxon>Actinomycetota</taxon>
        <taxon>Actinomycetes</taxon>
        <taxon>Actinomycetales</taxon>
        <taxon>Actinomycetaceae</taxon>
        <taxon>Buchananella</taxon>
    </lineage>
</organism>
<accession>A0A1Q5PW37</accession>
<dbReference type="InterPro" id="IPR025646">
    <property type="entry name" value="DUF4350"/>
</dbReference>
<comment type="caution">
    <text evidence="3">The sequence shown here is derived from an EMBL/GenBank/DDBJ whole genome shotgun (WGS) entry which is preliminary data.</text>
</comment>
<dbReference type="OrthoDB" id="5241668at2"/>
<evidence type="ECO:0000256" key="1">
    <source>
        <dbReference type="SAM" id="Phobius"/>
    </source>
</evidence>
<reference evidence="4" key="1">
    <citation type="submission" date="2016-12" db="EMBL/GenBank/DDBJ databases">
        <authorList>
            <person name="Meng X."/>
        </authorList>
    </citation>
    <scope>NUCLEOTIDE SEQUENCE [LARGE SCALE GENOMIC DNA]</scope>
    <source>
        <strain evidence="4">DSM 20732</strain>
    </source>
</reference>
<dbReference type="STRING" id="52770.BSZ40_04920"/>
<keyword evidence="1" id="KW-0812">Transmembrane</keyword>
<feature type="transmembrane region" description="Helical" evidence="1">
    <location>
        <begin position="24"/>
        <end position="43"/>
    </location>
</feature>
<dbReference type="AlphaFoldDB" id="A0A1Q5PW37"/>
<evidence type="ECO:0000313" key="3">
    <source>
        <dbReference type="EMBL" id="OKL51833.1"/>
    </source>
</evidence>
<evidence type="ECO:0000313" key="4">
    <source>
        <dbReference type="Proteomes" id="UP000185612"/>
    </source>
</evidence>
<sequence>MSAVGLPAAYGTPSPGPALSNRRAWLQLALLALALAVGAVWLLSLTARPLSTRPLSPTNPGPDGTMALAEVLRQRGVTVDVVYTAADVAAQAGPDSTIVVSSFTDLPASAWRQLGQGGGDIVLLGPDRLSEPLVPQSIEKSYTYLDADELSVDCKDPAAQAAGRLAHVAGAFPPPPGATACFVARGQALYLVLPAPGGSPATVRVLADGYLAANSQITQEANAALLLRLLGKTSHLVWYLPTTATASQAGTPTLPPLLLPLLAYLLFLALAVAWWRGKHFGPVVVEELPAVIPAAETIHGRAALYRRARDRRHVARVLRAATALRLGKALGLPAHTDPHTFLDRLVPATGRNRHELTELFYGEAPTTDAALVQLAQDLAALEQQQRK</sequence>
<keyword evidence="1" id="KW-1133">Transmembrane helix</keyword>
<protein>
    <recommendedName>
        <fullName evidence="2">DUF4350 domain-containing protein</fullName>
    </recommendedName>
</protein>
<evidence type="ECO:0000259" key="2">
    <source>
        <dbReference type="Pfam" id="PF14258"/>
    </source>
</evidence>
<name>A0A1Q5PW37_9ACTO</name>
<dbReference type="RefSeq" id="WP_073823910.1">
    <property type="nucleotide sequence ID" value="NZ_MQVS01000004.1"/>
</dbReference>
<feature type="domain" description="DUF4350" evidence="2">
    <location>
        <begin position="57"/>
        <end position="230"/>
    </location>
</feature>
<feature type="transmembrane region" description="Helical" evidence="1">
    <location>
        <begin position="257"/>
        <end position="275"/>
    </location>
</feature>
<dbReference type="InParanoid" id="A0A1Q5PW37"/>
<keyword evidence="1" id="KW-0472">Membrane</keyword>